<accession>Q5KGR7</accession>
<proteinExistence type="predicted"/>
<evidence type="ECO:0000313" key="3">
    <source>
        <dbReference type="Proteomes" id="UP000002149"/>
    </source>
</evidence>
<feature type="region of interest" description="Disordered" evidence="1">
    <location>
        <begin position="670"/>
        <end position="701"/>
    </location>
</feature>
<feature type="region of interest" description="Disordered" evidence="1">
    <location>
        <begin position="277"/>
        <end position="297"/>
    </location>
</feature>
<feature type="compositionally biased region" description="Polar residues" evidence="1">
    <location>
        <begin position="678"/>
        <end position="688"/>
    </location>
</feature>
<reference evidence="2 3" key="1">
    <citation type="journal article" date="2005" name="Science">
        <title>The genome of the basidiomycetous yeast and human pathogen Cryptococcus neoformans.</title>
        <authorList>
            <person name="Loftus B.J."/>
            <person name="Fung E."/>
            <person name="Roncaglia P."/>
            <person name="Rowley D."/>
            <person name="Amedeo P."/>
            <person name="Bruno D."/>
            <person name="Vamathevan J."/>
            <person name="Miranda M."/>
            <person name="Anderson I.J."/>
            <person name="Fraser J.A."/>
            <person name="Allen J.E."/>
            <person name="Bosdet I.E."/>
            <person name="Brent M.R."/>
            <person name="Chiu R."/>
            <person name="Doering T.L."/>
            <person name="Donlin M.J."/>
            <person name="D'Souza C.A."/>
            <person name="Fox D.S."/>
            <person name="Grinberg V."/>
            <person name="Fu J."/>
            <person name="Fukushima M."/>
            <person name="Haas B.J."/>
            <person name="Huang J.C."/>
            <person name="Janbon G."/>
            <person name="Jones S.J."/>
            <person name="Koo H.L."/>
            <person name="Krzywinski M.I."/>
            <person name="Kwon-Chung J.K."/>
            <person name="Lengeler K.B."/>
            <person name="Maiti R."/>
            <person name="Marra M.A."/>
            <person name="Marra R.E."/>
            <person name="Mathewson C.A."/>
            <person name="Mitchell T.G."/>
            <person name="Pertea M."/>
            <person name="Riggs F.R."/>
            <person name="Salzberg S.L."/>
            <person name="Schein J.E."/>
            <person name="Shvartsbeyn A."/>
            <person name="Shin H."/>
            <person name="Shumway M."/>
            <person name="Specht C.A."/>
            <person name="Suh B.B."/>
            <person name="Tenney A."/>
            <person name="Utterback T.R."/>
            <person name="Wickes B.L."/>
            <person name="Wortman J.R."/>
            <person name="Wye N.H."/>
            <person name="Kronstad J.W."/>
            <person name="Lodge J.K."/>
            <person name="Heitman J."/>
            <person name="Davis R.W."/>
            <person name="Fraser C.M."/>
            <person name="Hyman R.W."/>
        </authorList>
    </citation>
    <scope>NUCLEOTIDE SEQUENCE [LARGE SCALE GENOMIC DNA]</scope>
    <source>
        <strain evidence="3">JEC21 / ATCC MYA-565</strain>
    </source>
</reference>
<name>Q5KGR7_CRYD1</name>
<dbReference type="Proteomes" id="UP000002149">
    <property type="component" value="Chromosome 5"/>
</dbReference>
<dbReference type="VEuPathDB" id="FungiDB:CNE02600"/>
<evidence type="ECO:0000313" key="2">
    <source>
        <dbReference type="EMBL" id="AAW43827.2"/>
    </source>
</evidence>
<sequence length="701" mass="75934">MCHHQSPPSAPSVTAHTSSTASDSIIVPHYSKQQEVPKERESSIGALPSSHVDSLFVPSAQIWEESYGQLKDPEAGDKTTDVPSLTPATFSVSQSSLQPGGSLFDFSTLVTLVPCSHQVAKDLVDLPISITESQFTGTEFLNRSDNVNFPQQDWLAKCGSATGEMITPSEVSLGKSFSSSITNRNSAPKMLCPSHANSQAITDCISSITSPPTHMEPKDLLKATLATHVCVVQSSTRTQQNGAGFVPQTNEEELIPMEKETSGGGATALCSGSVALTRDNNPRGSLPEPSFSSSQDTSRDACFFDATYSSIDCTVREKASFKRMPTTFQSSFPKFGVSEQSNNRLRSVAVETKVRDEMEDLNVLHFQQGVLSIASAFYVDLATLVERTPVNVIRMGMTRSGLGPRGQNLQQTIDDIKDVCAKLTEGNAVGVEHLVSPSKRTNSCEGRLSHYATMRLAGDRRKSSSADAMTHPEKMAENVSPYWHHDSSAPVNAGSCPIKKHKSVASPSFTSSSPHSSSKPITPSPQSSMPGAISRLASLSSPSSLPQPPRIIHGPWTSAEIERLKGLVKLSKDAEDGVPREHVDWAWVVRNFGDRRNRRQVLIKAVELGLRETSTHYSRRIRQNAQQNGHKHTAVSAAPIRSVLIHKHHNLETSQPPGATFVQQSLVFPSPSAHTRRNSAQAEFNDSARTAMPPTPKNSLS</sequence>
<dbReference type="HOGENOM" id="CLU_450554_0_0_1"/>
<feature type="region of interest" description="Disordered" evidence="1">
    <location>
        <begin position="1"/>
        <end position="47"/>
    </location>
</feature>
<dbReference type="InParanoid" id="Q5KGR7"/>
<dbReference type="AlphaFoldDB" id="Q5KGR7"/>
<keyword evidence="3" id="KW-1185">Reference proteome</keyword>
<feature type="region of interest" description="Disordered" evidence="1">
    <location>
        <begin position="482"/>
        <end position="554"/>
    </location>
</feature>
<evidence type="ECO:0000256" key="1">
    <source>
        <dbReference type="SAM" id="MobiDB-lite"/>
    </source>
</evidence>
<dbReference type="EMBL" id="AE017345">
    <property type="protein sequence ID" value="AAW43827.2"/>
    <property type="molecule type" value="Genomic_DNA"/>
</dbReference>
<feature type="compositionally biased region" description="Low complexity" evidence="1">
    <location>
        <begin position="532"/>
        <end position="544"/>
    </location>
</feature>
<organism evidence="2 3">
    <name type="scientific">Cryptococcus deneoformans (strain JEC21 / ATCC MYA-565)</name>
    <name type="common">Cryptococcus neoformans var. neoformans serotype D</name>
    <dbReference type="NCBI Taxonomy" id="214684"/>
    <lineage>
        <taxon>Eukaryota</taxon>
        <taxon>Fungi</taxon>
        <taxon>Dikarya</taxon>
        <taxon>Basidiomycota</taxon>
        <taxon>Agaricomycotina</taxon>
        <taxon>Tremellomycetes</taxon>
        <taxon>Tremellales</taxon>
        <taxon>Cryptococcaceae</taxon>
        <taxon>Cryptococcus</taxon>
        <taxon>Cryptococcus neoformans species complex</taxon>
    </lineage>
</organism>
<gene>
    <name evidence="2" type="ordered locus">CNE02600</name>
</gene>
<dbReference type="OrthoDB" id="2348945at2759"/>
<dbReference type="PaxDb" id="214684-Q5KGR7"/>
<dbReference type="KEGG" id="cne:CNE02600"/>
<protein>
    <recommendedName>
        <fullName evidence="4">Myb-like domain-containing protein</fullName>
    </recommendedName>
</protein>
<evidence type="ECO:0008006" key="4">
    <source>
        <dbReference type="Google" id="ProtNLM"/>
    </source>
</evidence>
<dbReference type="GeneID" id="3257873"/>
<feature type="compositionally biased region" description="Low complexity" evidence="1">
    <location>
        <begin position="504"/>
        <end position="525"/>
    </location>
</feature>
<feature type="compositionally biased region" description="Polar residues" evidence="1">
    <location>
        <begin position="11"/>
        <end position="23"/>
    </location>
</feature>
<dbReference type="RefSeq" id="XP_024512961.1">
    <property type="nucleotide sequence ID" value="XM_024657222.1"/>
</dbReference>